<feature type="transmembrane region" description="Helical" evidence="7">
    <location>
        <begin position="287"/>
        <end position="310"/>
    </location>
</feature>
<feature type="transmembrane region" description="Helical" evidence="7">
    <location>
        <begin position="330"/>
        <end position="356"/>
    </location>
</feature>
<dbReference type="Pfam" id="PF02687">
    <property type="entry name" value="FtsX"/>
    <property type="match status" value="1"/>
</dbReference>
<comment type="similarity">
    <text evidence="6">Belongs to the ABC-4 integral membrane protein family.</text>
</comment>
<evidence type="ECO:0000313" key="9">
    <source>
        <dbReference type="EMBL" id="MFD1485169.1"/>
    </source>
</evidence>
<proteinExistence type="inferred from homology"/>
<accession>A0ABW4E5J4</accession>
<dbReference type="PANTHER" id="PTHR30572:SF4">
    <property type="entry name" value="ABC TRANSPORTER PERMEASE YTRF"/>
    <property type="match status" value="1"/>
</dbReference>
<evidence type="ECO:0000313" key="10">
    <source>
        <dbReference type="Proteomes" id="UP001597252"/>
    </source>
</evidence>
<gene>
    <name evidence="9" type="ORF">ACFQ5J_07995</name>
</gene>
<evidence type="ECO:0000256" key="7">
    <source>
        <dbReference type="SAM" id="Phobius"/>
    </source>
</evidence>
<evidence type="ECO:0000256" key="3">
    <source>
        <dbReference type="ARBA" id="ARBA00022692"/>
    </source>
</evidence>
<dbReference type="EMBL" id="JBHTON010000022">
    <property type="protein sequence ID" value="MFD1485169.1"/>
    <property type="molecule type" value="Genomic_DNA"/>
</dbReference>
<organism evidence="9 10">
    <name type="scientific">Lacticaseibacillus baoqingensis</name>
    <dbReference type="NCBI Taxonomy" id="2486013"/>
    <lineage>
        <taxon>Bacteria</taxon>
        <taxon>Bacillati</taxon>
        <taxon>Bacillota</taxon>
        <taxon>Bacilli</taxon>
        <taxon>Lactobacillales</taxon>
        <taxon>Lactobacillaceae</taxon>
        <taxon>Lacticaseibacillus</taxon>
    </lineage>
</organism>
<evidence type="ECO:0000259" key="8">
    <source>
        <dbReference type="Pfam" id="PF02687"/>
    </source>
</evidence>
<keyword evidence="10" id="KW-1185">Reference proteome</keyword>
<dbReference type="RefSeq" id="WP_125754239.1">
    <property type="nucleotide sequence ID" value="NZ_JBHTON010000022.1"/>
</dbReference>
<keyword evidence="3 7" id="KW-0812">Transmembrane</keyword>
<evidence type="ECO:0000256" key="4">
    <source>
        <dbReference type="ARBA" id="ARBA00022989"/>
    </source>
</evidence>
<keyword evidence="2" id="KW-1003">Cell membrane</keyword>
<keyword evidence="5 7" id="KW-0472">Membrane</keyword>
<reference evidence="10" key="1">
    <citation type="journal article" date="2019" name="Int. J. Syst. Evol. Microbiol.">
        <title>The Global Catalogue of Microorganisms (GCM) 10K type strain sequencing project: providing services to taxonomists for standard genome sequencing and annotation.</title>
        <authorList>
            <consortium name="The Broad Institute Genomics Platform"/>
            <consortium name="The Broad Institute Genome Sequencing Center for Infectious Disease"/>
            <person name="Wu L."/>
            <person name="Ma J."/>
        </authorList>
    </citation>
    <scope>NUCLEOTIDE SEQUENCE [LARGE SCALE GENOMIC DNA]</scope>
    <source>
        <strain evidence="10">CCM 8903</strain>
    </source>
</reference>
<evidence type="ECO:0000256" key="5">
    <source>
        <dbReference type="ARBA" id="ARBA00023136"/>
    </source>
</evidence>
<protein>
    <submittedName>
        <fullName evidence="9">ABC transporter permease</fullName>
    </submittedName>
</protein>
<dbReference type="PANTHER" id="PTHR30572">
    <property type="entry name" value="MEMBRANE COMPONENT OF TRANSPORTER-RELATED"/>
    <property type="match status" value="1"/>
</dbReference>
<feature type="domain" description="ABC3 transporter permease C-terminal" evidence="8">
    <location>
        <begin position="289"/>
        <end position="411"/>
    </location>
</feature>
<comment type="caution">
    <text evidence="9">The sequence shown here is derived from an EMBL/GenBank/DDBJ whole genome shotgun (WGS) entry which is preliminary data.</text>
</comment>
<evidence type="ECO:0000256" key="2">
    <source>
        <dbReference type="ARBA" id="ARBA00022475"/>
    </source>
</evidence>
<comment type="subcellular location">
    <subcellularLocation>
        <location evidence="1">Cell membrane</location>
        <topology evidence="1">Multi-pass membrane protein</topology>
    </subcellularLocation>
</comment>
<evidence type="ECO:0000256" key="1">
    <source>
        <dbReference type="ARBA" id="ARBA00004651"/>
    </source>
</evidence>
<dbReference type="Proteomes" id="UP001597252">
    <property type="component" value="Unassembled WGS sequence"/>
</dbReference>
<keyword evidence="4 7" id="KW-1133">Transmembrane helix</keyword>
<feature type="transmembrane region" description="Helical" evidence="7">
    <location>
        <begin position="376"/>
        <end position="399"/>
    </location>
</feature>
<sequence length="419" mass="43985">MTGGDLLWSAAVSLWRNKGRTVLTVLATLIGTFTIALTVGIRVGVNTYIDTQVQNVGEKDQLMVYAAAPNGNNDRPQKYDPTTGNTASTQLLTAKQVQAIATLKGVSKVTPLKTFAADYLQRPHGAKYALQAGDAQGTHIDMQVGQQAQGSAYTVTLNRAYVKALGFDSAKKALNQPVVVAATSQATGQQQVFQAKIVGVRNASIVDRGQVIFSPGLITAINRQNVAGMPKTAAAQYSNVLATIAHPTKSEIKRVKAALHAQGLASATFADDVGTLHQTINAITGGLTLFGAIALVAAAFGIINTLYMSVRERTREIGLMKALGMSGHKIFALFSLEAGLIGCLGALCGCTVAWLASGLVNRLAAQTFLKGLNGFALIQFNGANTVMIMCLITVIALLAGTLPALKATRSAPITALRYE</sequence>
<dbReference type="InterPro" id="IPR050250">
    <property type="entry name" value="Macrolide_Exporter_MacB"/>
</dbReference>
<feature type="transmembrane region" description="Helical" evidence="7">
    <location>
        <begin position="21"/>
        <end position="45"/>
    </location>
</feature>
<name>A0ABW4E5J4_9LACO</name>
<dbReference type="InterPro" id="IPR003838">
    <property type="entry name" value="ABC3_permease_C"/>
</dbReference>
<evidence type="ECO:0000256" key="6">
    <source>
        <dbReference type="ARBA" id="ARBA00038076"/>
    </source>
</evidence>